<feature type="domain" description="tRNA synthetases class I (E and Q) anti-codon binding" evidence="23">
    <location>
        <begin position="739"/>
        <end position="814"/>
    </location>
</feature>
<evidence type="ECO:0000256" key="15">
    <source>
        <dbReference type="ARBA" id="ARBA00062609"/>
    </source>
</evidence>
<dbReference type="EC" id="6.1.1.18" evidence="3"/>
<keyword evidence="5" id="KW-0597">Phosphoprotein</keyword>
<proteinExistence type="inferred from homology"/>
<dbReference type="Pfam" id="PF04558">
    <property type="entry name" value="tRNA_synt_1c_R1"/>
    <property type="match status" value="1"/>
</dbReference>
<dbReference type="Gene3D" id="3.40.50.620">
    <property type="entry name" value="HUPs"/>
    <property type="match status" value="1"/>
</dbReference>
<dbReference type="FunFam" id="1.10.1160.10:FF:000001">
    <property type="entry name" value="Glutamine--tRNA ligase"/>
    <property type="match status" value="1"/>
</dbReference>
<keyword evidence="6 17" id="KW-0436">Ligase</keyword>
<dbReference type="GO" id="GO:0005829">
    <property type="term" value="C:cytosol"/>
    <property type="evidence" value="ECO:0007669"/>
    <property type="project" value="UniProtKB-SubCell"/>
</dbReference>
<feature type="domain" description="Glutaminyl-tRNA synthetase class Ib non-specific RNA-binding" evidence="22">
    <location>
        <begin position="68"/>
        <end position="224"/>
    </location>
</feature>
<keyword evidence="10" id="KW-0007">Acetylation</keyword>
<dbReference type="InterPro" id="IPR014729">
    <property type="entry name" value="Rossmann-like_a/b/a_fold"/>
</dbReference>
<name>A0A8C9FFR6_PAVCR</name>
<evidence type="ECO:0000256" key="3">
    <source>
        <dbReference type="ARBA" id="ARBA00012836"/>
    </source>
</evidence>
<evidence type="ECO:0000256" key="13">
    <source>
        <dbReference type="ARBA" id="ARBA00048270"/>
    </source>
</evidence>
<dbReference type="GO" id="GO:0006425">
    <property type="term" value="P:glutaminyl-tRNA aminoacylation"/>
    <property type="evidence" value="ECO:0007669"/>
    <property type="project" value="InterPro"/>
</dbReference>
<comment type="function">
    <text evidence="14">Glutamine--tRNA ligase. Plays a critical role in brain development.</text>
</comment>
<dbReference type="FunFam" id="2.40.240.10:FF:000008">
    <property type="entry name" value="probable glutamine--tRNA ligase"/>
    <property type="match status" value="1"/>
</dbReference>
<dbReference type="InterPro" id="IPR007639">
    <property type="entry name" value="Gln-tRNA-synth_Ib_RNA-bd_N"/>
</dbReference>
<keyword evidence="25" id="KW-1185">Reference proteome</keyword>
<keyword evidence="7 17" id="KW-0547">Nucleotide-binding</keyword>
<keyword evidence="9 17" id="KW-0648">Protein biosynthesis</keyword>
<dbReference type="InterPro" id="IPR042559">
    <property type="entry name" value="Gln-tRNA-synth_Ib_RNA-bd_N_2"/>
</dbReference>
<keyword evidence="8 17" id="KW-0067">ATP-binding</keyword>
<feature type="domain" description="Glutamyl/glutaminyl-tRNA synthetase class Ib catalytic" evidence="19">
    <location>
        <begin position="325"/>
        <end position="624"/>
    </location>
</feature>
<dbReference type="InterPro" id="IPR020056">
    <property type="entry name" value="Rbsml_bL25/Gln-tRNA_synth_N"/>
</dbReference>
<evidence type="ECO:0000256" key="6">
    <source>
        <dbReference type="ARBA" id="ARBA00022598"/>
    </source>
</evidence>
<evidence type="ECO:0000259" key="23">
    <source>
        <dbReference type="Pfam" id="PF20974"/>
    </source>
</evidence>
<evidence type="ECO:0000256" key="9">
    <source>
        <dbReference type="ARBA" id="ARBA00022917"/>
    </source>
</evidence>
<evidence type="ECO:0000256" key="11">
    <source>
        <dbReference type="ARBA" id="ARBA00023146"/>
    </source>
</evidence>
<comment type="catalytic activity">
    <reaction evidence="13">
        <text>tRNA(Gln) + L-glutamine + ATP = L-glutaminyl-tRNA(Gln) + AMP + diphosphate</text>
        <dbReference type="Rhea" id="RHEA:20121"/>
        <dbReference type="Rhea" id="RHEA-COMP:9662"/>
        <dbReference type="Rhea" id="RHEA-COMP:9681"/>
        <dbReference type="ChEBI" id="CHEBI:30616"/>
        <dbReference type="ChEBI" id="CHEBI:33019"/>
        <dbReference type="ChEBI" id="CHEBI:58359"/>
        <dbReference type="ChEBI" id="CHEBI:78442"/>
        <dbReference type="ChEBI" id="CHEBI:78521"/>
        <dbReference type="ChEBI" id="CHEBI:456215"/>
        <dbReference type="EC" id="6.1.1.18"/>
    </reaction>
</comment>
<evidence type="ECO:0000256" key="12">
    <source>
        <dbReference type="ARBA" id="ARBA00030466"/>
    </source>
</evidence>
<reference evidence="24" key="1">
    <citation type="submission" date="2025-08" db="UniProtKB">
        <authorList>
            <consortium name="Ensembl"/>
        </authorList>
    </citation>
    <scope>IDENTIFICATION</scope>
</reference>
<evidence type="ECO:0000256" key="1">
    <source>
        <dbReference type="ARBA" id="ARBA00004514"/>
    </source>
</evidence>
<dbReference type="PRINTS" id="PR00987">
    <property type="entry name" value="TRNASYNTHGLU"/>
</dbReference>
<evidence type="ECO:0000256" key="5">
    <source>
        <dbReference type="ARBA" id="ARBA00022553"/>
    </source>
</evidence>
<dbReference type="InterPro" id="IPR007638">
    <property type="entry name" value="Gln-tRNA-synth_Ib_RNA-bd_2"/>
</dbReference>
<keyword evidence="4" id="KW-0963">Cytoplasm</keyword>
<dbReference type="InterPro" id="IPR011035">
    <property type="entry name" value="Ribosomal_bL25/Gln-tRNA_synth"/>
</dbReference>
<evidence type="ECO:0000256" key="16">
    <source>
        <dbReference type="ARBA" id="ARBA00073804"/>
    </source>
</evidence>
<dbReference type="InterPro" id="IPR050132">
    <property type="entry name" value="Gln/Glu-tRNA_Ligase"/>
</dbReference>
<dbReference type="InterPro" id="IPR020058">
    <property type="entry name" value="Glu/Gln-tRNA-synth_Ib_cat-dom"/>
</dbReference>
<dbReference type="InterPro" id="IPR001412">
    <property type="entry name" value="aa-tRNA-synth_I_CS"/>
</dbReference>
<dbReference type="FunFam" id="3.40.50.620:FF:000049">
    <property type="entry name" value="Probable glutamine--tRNA ligase"/>
    <property type="match status" value="1"/>
</dbReference>
<feature type="region of interest" description="Disordered" evidence="18">
    <location>
        <begin position="34"/>
        <end position="56"/>
    </location>
</feature>
<protein>
    <recommendedName>
        <fullName evidence="16">Glutamine--tRNA ligase</fullName>
        <ecNumber evidence="3">6.1.1.18</ecNumber>
    </recommendedName>
    <alternativeName>
        <fullName evidence="12">Glutaminyl-tRNA synthetase</fullName>
    </alternativeName>
</protein>
<dbReference type="Gene3D" id="1.10.8.1290">
    <property type="entry name" value="Glutaminyl-tRNA synthetase, non-specific RNA binding region part 1, domain 1"/>
    <property type="match status" value="1"/>
</dbReference>
<dbReference type="PANTHER" id="PTHR43097">
    <property type="entry name" value="GLUTAMINE-TRNA LIGASE"/>
    <property type="match status" value="1"/>
</dbReference>
<dbReference type="InterPro" id="IPR020059">
    <property type="entry name" value="Glu/Gln-tRNA-synth_Ib_codon-bd"/>
</dbReference>
<dbReference type="FunFam" id="1.10.8.1290:FF:000001">
    <property type="entry name" value="Glutamine--tRNA ligase"/>
    <property type="match status" value="1"/>
</dbReference>
<dbReference type="PROSITE" id="PS00178">
    <property type="entry name" value="AA_TRNA_LIGASE_I"/>
    <property type="match status" value="1"/>
</dbReference>
<feature type="domain" description="Glutaminyl-tRNA synthetase class Ib non-specific RNA-binding" evidence="21">
    <location>
        <begin position="228"/>
        <end position="316"/>
    </location>
</feature>
<dbReference type="PANTHER" id="PTHR43097:SF4">
    <property type="entry name" value="GLUTAMINE--TRNA LIGASE"/>
    <property type="match status" value="1"/>
</dbReference>
<dbReference type="Gene3D" id="2.40.240.10">
    <property type="entry name" value="Ribosomal Protein L25, Chain P"/>
    <property type="match status" value="3"/>
</dbReference>
<dbReference type="FunFam" id="2.40.240.10:FF:000006">
    <property type="entry name" value="Putative glutamine--tRNA ligase"/>
    <property type="match status" value="1"/>
</dbReference>
<dbReference type="FunFam" id="1.10.10.2420:FF:000001">
    <property type="entry name" value="Glutamine--tRNA ligase cytoplasmic"/>
    <property type="match status" value="1"/>
</dbReference>
<evidence type="ECO:0000259" key="20">
    <source>
        <dbReference type="Pfam" id="PF03950"/>
    </source>
</evidence>
<comment type="subunit">
    <text evidence="15">Monomer. Part of a multisubunit complex that groups tRNA ligases for Arg (RARS1), Asp (DARS1), Gln (QARS1), Ile (IARS1), Leu (LARS1), Lys (KARS1), Met (MARS1) the bifunctional ligase for Glu and Pro (EPRS1) and the auxiliary subunits AIMP1/p43, AIMP2/p38 and EEF1E1/p18. Interacts with RARS1. Part of a complex composed of RARS1, QARS1 and AIMP1.</text>
</comment>
<dbReference type="CDD" id="cd00807">
    <property type="entry name" value="GlnRS_core"/>
    <property type="match status" value="1"/>
</dbReference>
<evidence type="ECO:0000256" key="18">
    <source>
        <dbReference type="SAM" id="MobiDB-lite"/>
    </source>
</evidence>
<evidence type="ECO:0000259" key="21">
    <source>
        <dbReference type="Pfam" id="PF04557"/>
    </source>
</evidence>
<evidence type="ECO:0000313" key="24">
    <source>
        <dbReference type="Ensembl" id="ENSPSTP00000014260.1"/>
    </source>
</evidence>
<dbReference type="GO" id="GO:0004819">
    <property type="term" value="F:glutamine-tRNA ligase activity"/>
    <property type="evidence" value="ECO:0007669"/>
    <property type="project" value="UniProtKB-EC"/>
</dbReference>
<evidence type="ECO:0000256" key="4">
    <source>
        <dbReference type="ARBA" id="ARBA00022490"/>
    </source>
</evidence>
<dbReference type="SUPFAM" id="SSF50715">
    <property type="entry name" value="Ribosomal protein L25-like"/>
    <property type="match status" value="1"/>
</dbReference>
<keyword evidence="11 17" id="KW-0030">Aminoacyl-tRNA synthetase</keyword>
<dbReference type="InterPro" id="IPR049437">
    <property type="entry name" value="tRNA-synt_1c_C2"/>
</dbReference>
<evidence type="ECO:0000259" key="19">
    <source>
        <dbReference type="Pfam" id="PF00749"/>
    </source>
</evidence>
<sequence length="837" mass="93964">MMQPSFLLATPPCAPIRGACKELLHSIGRSEKRSSLIGSSRRAVRREAPPPQAGSGSMAAMAAAEEAEVLNLFTGIGLTEAKARETLRNAALSAQLRQAVLQARAALGSDLDKATGALLYNAAARLRDPDRLAFVVGYIGRREIRTDQQLGAALQYLRSHPPEPLEPADFERACGVGVRVSPEQIEEAVEAVVSRHREDLLAERYHFNMGLLMAEARSRLQWAEGKSIKNEVDLQVLHLLGPKTEADLEKKPKAAKARLGPVEKQKAPVVENGEVGTETKSLLEQLRGEALKFHKPGENYKTEGYVVTPNTMALLKQHLAITGGQVRTRFPPEPNGILHIGHAKAINFNFGYAKANGGICFLRYDDTNPEKEEEKYFTAIREMVEWLGYQPYAVTHASDYFDQLYTWALELIRRGQAYVCHQKVEEIKGHNPPPSPWRDRPVEESLVLFEDMRKGKFGEGEATLRMKLVMEDGKMDPVAYRVKFTPHHRTGDKWCIYPTYDYTHCLCDSIEHITHSLCTKEFQARRSSYFWLCNALDVYCPVQWEYGRLNLLYTVVSKRKIIRLVETGAVRDWDDPRLFTLTALRRRGFPPEAINNFCARVGVTVAQATMEPHLLEACVRDVLNEQAPRAMAVLEPLKVTITNFPAPQAIDVLVPNFPADESRGFHKVPFQSIVYIEETDFKEEADRGYKRLALGQPVGLRHTGYVIAVQNVIKDAHGRVIELEVTCTKSDAAEKPKAFIHWVSEPRVCEVRLYERLFLHKNPEDPSEVPGGFLSDLNPDSLHVVDNALVDSSVSGAQPFDKFQFERLGYFSVDPDSTDSKLVFNRTVTLKEDPGKA</sequence>
<dbReference type="Ensembl" id="ENSPSTT00000014966.1">
    <property type="protein sequence ID" value="ENSPSTP00000014260.1"/>
    <property type="gene ID" value="ENSPSTG00000010088.1"/>
</dbReference>
<dbReference type="GO" id="GO:0005524">
    <property type="term" value="F:ATP binding"/>
    <property type="evidence" value="ECO:0007669"/>
    <property type="project" value="UniProtKB-KW"/>
</dbReference>
<dbReference type="Pfam" id="PF03950">
    <property type="entry name" value="tRNA-synt_1c_C"/>
    <property type="match status" value="1"/>
</dbReference>
<evidence type="ECO:0000256" key="2">
    <source>
        <dbReference type="ARBA" id="ARBA00005594"/>
    </source>
</evidence>
<evidence type="ECO:0000256" key="10">
    <source>
        <dbReference type="ARBA" id="ARBA00022990"/>
    </source>
</evidence>
<organism evidence="24 25">
    <name type="scientific">Pavo cristatus</name>
    <name type="common">Indian peafowl</name>
    <name type="synonym">Blue peafowl</name>
    <dbReference type="NCBI Taxonomy" id="9049"/>
    <lineage>
        <taxon>Eukaryota</taxon>
        <taxon>Metazoa</taxon>
        <taxon>Chordata</taxon>
        <taxon>Craniata</taxon>
        <taxon>Vertebrata</taxon>
        <taxon>Euteleostomi</taxon>
        <taxon>Archelosauria</taxon>
        <taxon>Archosauria</taxon>
        <taxon>Dinosauria</taxon>
        <taxon>Saurischia</taxon>
        <taxon>Theropoda</taxon>
        <taxon>Coelurosauria</taxon>
        <taxon>Aves</taxon>
        <taxon>Neognathae</taxon>
        <taxon>Galloanserae</taxon>
        <taxon>Galliformes</taxon>
        <taxon>Phasianidae</taxon>
        <taxon>Phasianinae</taxon>
        <taxon>Pavo</taxon>
    </lineage>
</organism>
<evidence type="ECO:0000259" key="22">
    <source>
        <dbReference type="Pfam" id="PF04558"/>
    </source>
</evidence>
<evidence type="ECO:0000313" key="25">
    <source>
        <dbReference type="Proteomes" id="UP000694428"/>
    </source>
</evidence>
<reference evidence="24" key="2">
    <citation type="submission" date="2025-09" db="UniProtKB">
        <authorList>
            <consortium name="Ensembl"/>
        </authorList>
    </citation>
    <scope>IDENTIFICATION</scope>
</reference>
<dbReference type="Pfam" id="PF00749">
    <property type="entry name" value="tRNA-synt_1c"/>
    <property type="match status" value="1"/>
</dbReference>
<dbReference type="InterPro" id="IPR004514">
    <property type="entry name" value="Gln-tRNA-synth"/>
</dbReference>
<dbReference type="InterPro" id="IPR000924">
    <property type="entry name" value="Glu/Gln-tRNA-synth"/>
</dbReference>
<dbReference type="AlphaFoldDB" id="A0A8C9FFR6"/>
<evidence type="ECO:0000256" key="8">
    <source>
        <dbReference type="ARBA" id="ARBA00022840"/>
    </source>
</evidence>
<dbReference type="FunFam" id="3.90.800.10:FF:000001">
    <property type="entry name" value="Glutamine--tRNA ligase"/>
    <property type="match status" value="1"/>
</dbReference>
<dbReference type="Gene3D" id="1.10.10.2420">
    <property type="match status" value="1"/>
</dbReference>
<comment type="similarity">
    <text evidence="2 17">Belongs to the class-I aminoacyl-tRNA synthetase family.</text>
</comment>
<comment type="subcellular location">
    <subcellularLocation>
        <location evidence="1">Cytoplasm</location>
        <location evidence="1">Cytosol</location>
    </subcellularLocation>
</comment>
<accession>A0A8C9FFR6</accession>
<dbReference type="SUPFAM" id="SSF52374">
    <property type="entry name" value="Nucleotidylyl transferase"/>
    <property type="match status" value="1"/>
</dbReference>
<dbReference type="GO" id="GO:0017101">
    <property type="term" value="C:aminoacyl-tRNA synthetase multienzyme complex"/>
    <property type="evidence" value="ECO:0007669"/>
    <property type="project" value="TreeGrafter"/>
</dbReference>
<dbReference type="NCBIfam" id="TIGR00440">
    <property type="entry name" value="glnS"/>
    <property type="match status" value="1"/>
</dbReference>
<dbReference type="Pfam" id="PF04557">
    <property type="entry name" value="tRNA_synt_1c_R2"/>
    <property type="match status" value="1"/>
</dbReference>
<feature type="domain" description="Glutamyl/glutaminyl-tRNA synthetase class Ib anti-codon binding" evidence="20">
    <location>
        <begin position="627"/>
        <end position="727"/>
    </location>
</feature>
<evidence type="ECO:0000256" key="14">
    <source>
        <dbReference type="ARBA" id="ARBA00058106"/>
    </source>
</evidence>
<dbReference type="Pfam" id="PF20974">
    <property type="entry name" value="tRNA-synt_1c_C2"/>
    <property type="match status" value="1"/>
</dbReference>
<evidence type="ECO:0000256" key="7">
    <source>
        <dbReference type="ARBA" id="ARBA00022741"/>
    </source>
</evidence>
<dbReference type="Proteomes" id="UP000694428">
    <property type="component" value="Unplaced"/>
</dbReference>
<evidence type="ECO:0000256" key="17">
    <source>
        <dbReference type="RuleBase" id="RU363037"/>
    </source>
</evidence>
<dbReference type="InterPro" id="IPR042558">
    <property type="entry name" value="Gln-tRNA-synth_Ib_RNA-bd_N_1"/>
</dbReference>